<evidence type="ECO:0000256" key="12">
    <source>
        <dbReference type="ARBA" id="ARBA00057585"/>
    </source>
</evidence>
<dbReference type="GO" id="GO:0006891">
    <property type="term" value="P:intra-Golgi vesicle-mediated transport"/>
    <property type="evidence" value="ECO:0007669"/>
    <property type="project" value="TreeGrafter"/>
</dbReference>
<dbReference type="FunFam" id="1.25.40.470:FF:000002">
    <property type="entry name" value="Coatomer subunit alpha"/>
    <property type="match status" value="1"/>
</dbReference>
<dbReference type="PIRSF" id="PIRSF003354">
    <property type="entry name" value="Coatomer_alpha_subunit"/>
    <property type="match status" value="1"/>
</dbReference>
<dbReference type="PANTHER" id="PTHR19876">
    <property type="entry name" value="COATOMER"/>
    <property type="match status" value="1"/>
</dbReference>
<dbReference type="PROSITE" id="PS00678">
    <property type="entry name" value="WD_REPEATS_1"/>
    <property type="match status" value="1"/>
</dbReference>
<dbReference type="InterPro" id="IPR006692">
    <property type="entry name" value="Beta-prop_COPA/B_2nd"/>
</dbReference>
<comment type="subunit">
    <text evidence="13">Oligomeric complex that consists of at least the alpha, beta, beta', gamma, delta, epsilon and zeta subunits. Interacts with SCYL1. Interacts with JAGN1. Interacts with TMEM41B. Interacts with SVEP1. Probably interacts with PEX11A.</text>
</comment>
<dbReference type="PROSITE" id="PS50294">
    <property type="entry name" value="WD_REPEATS_REGION"/>
    <property type="match status" value="5"/>
</dbReference>
<keyword evidence="6" id="KW-0677">Repeat</keyword>
<evidence type="ECO:0000256" key="9">
    <source>
        <dbReference type="ARBA" id="ARBA00023034"/>
    </source>
</evidence>
<dbReference type="InterPro" id="IPR056176">
    <property type="entry name" value="TPR_COPA_B"/>
</dbReference>
<evidence type="ECO:0000256" key="4">
    <source>
        <dbReference type="ARBA" id="ARBA00022490"/>
    </source>
</evidence>
<dbReference type="GO" id="GO:0006888">
    <property type="term" value="P:endoplasmic reticulum to Golgi vesicle-mediated transport"/>
    <property type="evidence" value="ECO:0007669"/>
    <property type="project" value="InterPro"/>
</dbReference>
<evidence type="ECO:0000256" key="6">
    <source>
        <dbReference type="ARBA" id="ARBA00022737"/>
    </source>
</evidence>
<reference evidence="20" key="2">
    <citation type="journal article" date="2023" name="Infect Dis Poverty">
        <title>Chromosome-scale genome of the human blood fluke Schistosoma mekongi and its implications for public health.</title>
        <authorList>
            <person name="Zhou M."/>
            <person name="Xu L."/>
            <person name="Xu D."/>
            <person name="Chen W."/>
            <person name="Khan J."/>
            <person name="Hu Y."/>
            <person name="Huang H."/>
            <person name="Wei H."/>
            <person name="Zhang Y."/>
            <person name="Chusongsang P."/>
            <person name="Tanasarnprasert K."/>
            <person name="Hu X."/>
            <person name="Limpanont Y."/>
            <person name="Lv Z."/>
        </authorList>
    </citation>
    <scope>NUCLEOTIDE SEQUENCE</scope>
    <source>
        <strain evidence="20">LV_2022a</strain>
    </source>
</reference>
<dbReference type="SUPFAM" id="SSF50978">
    <property type="entry name" value="WD40 repeat-like"/>
    <property type="match status" value="1"/>
</dbReference>
<dbReference type="EMBL" id="JALJAT010000001">
    <property type="protein sequence ID" value="KAK4475101.1"/>
    <property type="molecule type" value="Genomic_DNA"/>
</dbReference>
<dbReference type="Pfam" id="PF23953">
    <property type="entry name" value="TPR_COPA_B"/>
    <property type="match status" value="1"/>
</dbReference>
<dbReference type="FunFam" id="2.130.10.10:FF:000010">
    <property type="entry name" value="Coatomer subunit alpha"/>
    <property type="match status" value="1"/>
</dbReference>
<dbReference type="CDD" id="cd22948">
    <property type="entry name" value="Coatomer_WDAD_alpha"/>
    <property type="match status" value="1"/>
</dbReference>
<reference evidence="20" key="1">
    <citation type="submission" date="2022-04" db="EMBL/GenBank/DDBJ databases">
        <authorList>
            <person name="Xu L."/>
            <person name="Lv Z."/>
        </authorList>
    </citation>
    <scope>NUCLEOTIDE SEQUENCE</scope>
    <source>
        <strain evidence="20">LV_2022a</strain>
    </source>
</reference>
<dbReference type="InterPro" id="IPR036322">
    <property type="entry name" value="WD40_repeat_dom_sf"/>
</dbReference>
<keyword evidence="21" id="KW-1185">Reference proteome</keyword>
<organism evidence="20 21">
    <name type="scientific">Schistosoma mekongi</name>
    <name type="common">Parasitic worm</name>
    <dbReference type="NCBI Taxonomy" id="38744"/>
    <lineage>
        <taxon>Eukaryota</taxon>
        <taxon>Metazoa</taxon>
        <taxon>Spiralia</taxon>
        <taxon>Lophotrochozoa</taxon>
        <taxon>Platyhelminthes</taxon>
        <taxon>Trematoda</taxon>
        <taxon>Digenea</taxon>
        <taxon>Strigeidida</taxon>
        <taxon>Schistosomatoidea</taxon>
        <taxon>Schistosomatidae</taxon>
        <taxon>Schistosoma</taxon>
    </lineage>
</organism>
<dbReference type="PANTHER" id="PTHR19876:SF1">
    <property type="entry name" value="COATOMER SUBUNIT ALPHA"/>
    <property type="match status" value="1"/>
</dbReference>
<protein>
    <recommendedName>
        <fullName evidence="14">Coatomer subunit alpha</fullName>
    </recommendedName>
    <alternativeName>
        <fullName evidence="15">Alpha-coat protein</fullName>
    </alternativeName>
</protein>
<evidence type="ECO:0000256" key="15">
    <source>
        <dbReference type="ARBA" id="ARBA00081575"/>
    </source>
</evidence>
<sequence>MSYLSKFDCKSARVKGLAFHPKRPWILSSLHTGIIQLWDYRSCTLIEKFEGHEGPVRGIDFHPNQPLFVSGGDDYKIKVWNYKQRKCLFNLVGHLDYIRTTFFHKEYPWVLSASDDQTIRIWNWQSRAVVSILTGHSHYVMCAQFHPKEDLIVSASLDQTVRVWDMSGLRKKSVAPSSLSCIEDHARQFTGSSGSNLFGQSHTELFGTAEVIVRHVLEGHDRGVNWVAFHPTLPIVVSAADDRLIKIWRMTESKAWELDTLRGHFNNVSCVVFHPRQDLLLSDSEDKSIRIWDLAKRTCVSTIRRDSDRFWVLNAHPKLNLFAAGHDTGFVVFKLERERPAFTIYKDYMFYVKFPHLRRLDFTATKDIPVIQLREGRGQAVNVGYNPIENAILVLSRPRQNELSSSASISVTTGTSMVYDLYMLPKTIESSNMQPEHVESRSGSGMAVAWIGRNRFAVLESSGSIVIKNLSNENVKKVTFSGVDQFFYAGTGNLLIRDSNGISLCDVANKRTLSTLKHIKYIRHVIWSPDGQYVGMFTKLYLYLCDRHLEIKATVHETVRIKSGAWEEHGVFIYTTSNHIKYCLLNGDYGIIRTLELPVYITRVRGNSVYCIDRDCSPLIFTIDPTEFRFKLALVNRRYEEVLHMVRNSNLVGQAIIGYLEKKGYPEVALHFVKDTRTRFSLAMDCGQLDVGLEAAQALDDIACWDRLGELALKQGKLQLVEMTYQRIKNFDKLTFLYLITGNLEKLRKMMKIAEIRKDISSHYHIALLLGDVAERVKLLRNCGQKPLAYLTSATHGLQQEARELKDQLSALSLQSVPGDSSSALFVPEIDPNASLILPSPPILRADKMIDGKSSDIDWPLLSIQLDFFETAIAQRRNAAAVKSIEKNSEHDNKIIFGASVSSAGLLLDTEDVPEGAWGKDANLELDEPNEFEDDLDVVDKVNLTESGDKNADADGGWDINDADLELPLDLQVPSMGLTNKANEDSVVAPTSGRPNSHLWSENSNLPADQIMAGNWVNAMRLLNAQIGVVNFEPYRAIFMNLFSASRTVCLALPLIPSQFSYPQRNWKKTSPTSALPAPVISLSELITRLQTAYQLTTKGKFQEAVNRFRTILLSIPLLVVDSSSEESEARSLINICKEYIVGLSMEIARKSMPKDTLAEQIRNAELACYFTHCRLETPHLILTLRTALNLLYKLKNFRSAATMARRLLDLAPSMDVAQQTRKILQACEAVTPNEDSHTLNYDPLNPFDICAATYVPIYRGKESVRDPLSGAYYVPSMKGQLCRVTGVTEIGIEHQGLVIRSNRS</sequence>
<evidence type="ECO:0000313" key="21">
    <source>
        <dbReference type="Proteomes" id="UP001292079"/>
    </source>
</evidence>
<dbReference type="InterPro" id="IPR047312">
    <property type="entry name" value="Coatomer_alpha_WD-assoc_reg"/>
</dbReference>
<evidence type="ECO:0000256" key="16">
    <source>
        <dbReference type="PROSITE-ProRule" id="PRU00221"/>
    </source>
</evidence>
<comment type="caution">
    <text evidence="20">The sequence shown here is derived from an EMBL/GenBank/DDBJ whole genome shotgun (WGS) entry which is preliminary data.</text>
</comment>
<dbReference type="PRINTS" id="PR00320">
    <property type="entry name" value="GPROTEINBRPT"/>
</dbReference>
<keyword evidence="10" id="KW-0472">Membrane</keyword>
<evidence type="ECO:0000256" key="2">
    <source>
        <dbReference type="ARBA" id="ARBA00004347"/>
    </source>
</evidence>
<evidence type="ECO:0000256" key="3">
    <source>
        <dbReference type="ARBA" id="ARBA00022448"/>
    </source>
</evidence>
<feature type="domain" description="COPA/B second beta-propeller" evidence="17">
    <location>
        <begin position="382"/>
        <end position="613"/>
    </location>
</feature>
<dbReference type="GO" id="GO:0000139">
    <property type="term" value="C:Golgi membrane"/>
    <property type="evidence" value="ECO:0007669"/>
    <property type="project" value="UniProtKB-SubCell"/>
</dbReference>
<dbReference type="GO" id="GO:0006886">
    <property type="term" value="P:intracellular protein transport"/>
    <property type="evidence" value="ECO:0007669"/>
    <property type="project" value="InterPro"/>
</dbReference>
<evidence type="ECO:0000259" key="18">
    <source>
        <dbReference type="Pfam" id="PF06957"/>
    </source>
</evidence>
<comment type="function">
    <text evidence="12">Xenin stimulates exocrine pancreatic secretion. It inhibits pentagastrin-stimulated secretion of acid, to induce exocrine pancreatic secretion and to affect small and large intestinal motility. In the gut, xenin interacts with the neurotensin receptor.</text>
</comment>
<evidence type="ECO:0000259" key="17">
    <source>
        <dbReference type="Pfam" id="PF04053"/>
    </source>
</evidence>
<comment type="subcellular location">
    <subcellularLocation>
        <location evidence="2">Cytoplasmic vesicle</location>
        <location evidence="2">COPI-coated vesicle membrane</location>
        <topology evidence="2">Peripheral membrane protein</topology>
        <orientation evidence="2">Cytoplasmic side</orientation>
    </subcellularLocation>
    <subcellularLocation>
        <location evidence="1">Golgi apparatus membrane</location>
        <topology evidence="1">Peripheral membrane protein</topology>
        <orientation evidence="1">Cytoplasmic side</orientation>
    </subcellularLocation>
</comment>
<dbReference type="GO" id="GO:0006890">
    <property type="term" value="P:retrograde vesicle-mediated transport, Golgi to endoplasmic reticulum"/>
    <property type="evidence" value="ECO:0007669"/>
    <property type="project" value="TreeGrafter"/>
</dbReference>
<evidence type="ECO:0000256" key="13">
    <source>
        <dbReference type="ARBA" id="ARBA00062633"/>
    </source>
</evidence>
<dbReference type="InterPro" id="IPR015943">
    <property type="entry name" value="WD40/YVTN_repeat-like_dom_sf"/>
</dbReference>
<dbReference type="Proteomes" id="UP001292079">
    <property type="component" value="Unassembled WGS sequence"/>
</dbReference>
<dbReference type="Gene3D" id="1.25.40.470">
    <property type="match status" value="1"/>
</dbReference>
<keyword evidence="7" id="KW-0931">ER-Golgi transport</keyword>
<dbReference type="InterPro" id="IPR050844">
    <property type="entry name" value="Coatomer_complex_subunit"/>
</dbReference>
<evidence type="ECO:0000256" key="5">
    <source>
        <dbReference type="ARBA" id="ARBA00022574"/>
    </source>
</evidence>
<dbReference type="Pfam" id="PF04053">
    <property type="entry name" value="B-prop_COPA_B_2nd"/>
    <property type="match status" value="1"/>
</dbReference>
<keyword evidence="3" id="KW-0813">Transport</keyword>
<dbReference type="InterPro" id="IPR010714">
    <property type="entry name" value="Coatomer_asu_C"/>
</dbReference>
<dbReference type="Pfam" id="PF06957">
    <property type="entry name" value="COPI_C"/>
    <property type="match status" value="1"/>
</dbReference>
<evidence type="ECO:0000256" key="8">
    <source>
        <dbReference type="ARBA" id="ARBA00022927"/>
    </source>
</evidence>
<dbReference type="InterPro" id="IPR020472">
    <property type="entry name" value="WD40_PAC1"/>
</dbReference>
<feature type="repeat" description="WD" evidence="16">
    <location>
        <begin position="261"/>
        <end position="302"/>
    </location>
</feature>
<feature type="repeat" description="WD" evidence="16">
    <location>
        <begin position="133"/>
        <end position="167"/>
    </location>
</feature>
<keyword evidence="5 16" id="KW-0853">WD repeat</keyword>
<dbReference type="CDD" id="cd00200">
    <property type="entry name" value="WD40"/>
    <property type="match status" value="1"/>
</dbReference>
<name>A0AAE1ZIZ7_SCHME</name>
<dbReference type="SMART" id="SM00320">
    <property type="entry name" value="WD40"/>
    <property type="match status" value="8"/>
</dbReference>
<feature type="repeat" description="WD" evidence="16">
    <location>
        <begin position="91"/>
        <end position="132"/>
    </location>
</feature>
<dbReference type="PROSITE" id="PS50082">
    <property type="entry name" value="WD_REPEATS_2"/>
    <property type="match status" value="5"/>
</dbReference>
<dbReference type="InterPro" id="IPR011044">
    <property type="entry name" value="Quino_amine_DH_bsu"/>
</dbReference>
<comment type="function">
    <text evidence="11">The coatomer is a cytosolic protein complex that binds to dilysine motifs and reversibly associates with Golgi non-clathrin-coated vesicles, which further mediate biosynthetic protein transport from the ER, via the Golgi up to the trans Golgi network. Coatomer complex is required for budding from Golgi membranes, and is essential for the retrograde Golgi-to-ER transport of dilysine-tagged proteins. In mammals, the coatomer can only be recruited by membranes associated to ADP-ribosylation factors (ARFs), which are small GTP-binding proteins; the complex also influences the Golgi structural integrity, as well as the processing, activity, and endocytic recycling of LDL receptors.</text>
</comment>
<keyword evidence="4" id="KW-0963">Cytoplasm</keyword>
<dbReference type="GO" id="GO:0005198">
    <property type="term" value="F:structural molecule activity"/>
    <property type="evidence" value="ECO:0007669"/>
    <property type="project" value="InterPro"/>
</dbReference>
<feature type="repeat" description="WD" evidence="16">
    <location>
        <begin position="49"/>
        <end position="90"/>
    </location>
</feature>
<evidence type="ECO:0000256" key="14">
    <source>
        <dbReference type="ARBA" id="ARBA00073979"/>
    </source>
</evidence>
<accession>A0AAE1ZIZ7</accession>
<keyword evidence="9" id="KW-0333">Golgi apparatus</keyword>
<evidence type="ECO:0000256" key="10">
    <source>
        <dbReference type="ARBA" id="ARBA00023136"/>
    </source>
</evidence>
<evidence type="ECO:0000256" key="7">
    <source>
        <dbReference type="ARBA" id="ARBA00022892"/>
    </source>
</evidence>
<keyword evidence="8" id="KW-0653">Protein transport</keyword>
<dbReference type="InterPro" id="IPR001680">
    <property type="entry name" value="WD40_rpt"/>
</dbReference>
<dbReference type="Gene3D" id="2.130.10.10">
    <property type="entry name" value="YVTN repeat-like/Quinoprotein amine dehydrogenase"/>
    <property type="match status" value="2"/>
</dbReference>
<dbReference type="Pfam" id="PF00400">
    <property type="entry name" value="WD40"/>
    <property type="match status" value="6"/>
</dbReference>
<evidence type="ECO:0000259" key="19">
    <source>
        <dbReference type="Pfam" id="PF23953"/>
    </source>
</evidence>
<dbReference type="InterPro" id="IPR016391">
    <property type="entry name" value="Coatomer_asu"/>
</dbReference>
<evidence type="ECO:0000256" key="1">
    <source>
        <dbReference type="ARBA" id="ARBA00004255"/>
    </source>
</evidence>
<proteinExistence type="predicted"/>
<evidence type="ECO:0000256" key="11">
    <source>
        <dbReference type="ARBA" id="ARBA00024791"/>
    </source>
</evidence>
<feature type="repeat" description="WD" evidence="16">
    <location>
        <begin position="217"/>
        <end position="258"/>
    </location>
</feature>
<dbReference type="GO" id="GO:0030126">
    <property type="term" value="C:COPI vesicle coat"/>
    <property type="evidence" value="ECO:0007669"/>
    <property type="project" value="InterPro"/>
</dbReference>
<feature type="domain" description="Coatomer alpha subunit C-terminal" evidence="18">
    <location>
        <begin position="907"/>
        <end position="1302"/>
    </location>
</feature>
<feature type="domain" description="COPA/B TPR" evidence="19">
    <location>
        <begin position="642"/>
        <end position="798"/>
    </location>
</feature>
<dbReference type="InterPro" id="IPR019775">
    <property type="entry name" value="WD40_repeat_CS"/>
</dbReference>
<gene>
    <name evidence="20" type="ORF">MN116_000765</name>
</gene>
<evidence type="ECO:0000313" key="20">
    <source>
        <dbReference type="EMBL" id="KAK4475101.1"/>
    </source>
</evidence>
<dbReference type="SUPFAM" id="SSF50969">
    <property type="entry name" value="YVTN repeat-like/Quinoprotein amine dehydrogenase"/>
    <property type="match status" value="1"/>
</dbReference>